<feature type="chain" id="PRO_5036532837" description="Lipoprotein" evidence="2">
    <location>
        <begin position="24"/>
        <end position="303"/>
    </location>
</feature>
<dbReference type="RefSeq" id="WP_038074706.1">
    <property type="nucleotide sequence ID" value="NZ_JHEG04000001.1"/>
</dbReference>
<keyword evidence="2" id="KW-0732">Signal</keyword>
<sequence length="303" mass="31560">MVRKLTIAIAAILALAIASCSSEGTQESTNPSTTPEATATNNPANQAATSPVPSKPTGKPAFSNPVVAANPASQNFPTSANLIQPTNGLQRQSLVEKGRNDPFEQITSSYPTVGSSGRVGGGVRVVPTLPPLHSGKSFRGKALGKSGTLLIRPKINTLKNQPKKKLNTTAIANGTIPKAKQKPPTARVLPKVLPQVVPNPGLTAMAPPPPQPELARAVVVTGVVLIGREPQAIIKVPSEPTSRYVQAGQRLANGVLIKRIEMNEGSEPIVILEQYGIEVARMVGEGAEKDKQAPTASIGSPMS</sequence>
<feature type="signal peptide" evidence="2">
    <location>
        <begin position="1"/>
        <end position="23"/>
    </location>
</feature>
<dbReference type="OrthoDB" id="529932at2"/>
<reference evidence="3" key="2">
    <citation type="submission" date="2019-11" db="EMBL/GenBank/DDBJ databases">
        <title>Improved Assembly of Tolypothrix boutellei genome.</title>
        <authorList>
            <person name="Sarangi A.N."/>
            <person name="Mukherjee M."/>
            <person name="Ghosh S."/>
            <person name="Singh D."/>
            <person name="Das A."/>
            <person name="Kant S."/>
            <person name="Prusty A."/>
            <person name="Tripathy S."/>
        </authorList>
    </citation>
    <scope>NUCLEOTIDE SEQUENCE</scope>
    <source>
        <strain evidence="3">VB521301</strain>
    </source>
</reference>
<evidence type="ECO:0000313" key="5">
    <source>
        <dbReference type="Proteomes" id="UP000029738"/>
    </source>
</evidence>
<keyword evidence="5" id="KW-1185">Reference proteome</keyword>
<comment type="caution">
    <text evidence="4">The sequence shown here is derived from an EMBL/GenBank/DDBJ whole genome shotgun (WGS) entry which is preliminary data.</text>
</comment>
<dbReference type="Proteomes" id="UP000029738">
    <property type="component" value="Unassembled WGS sequence"/>
</dbReference>
<dbReference type="EMBL" id="JHEG02000048">
    <property type="protein sequence ID" value="KIE10614.1"/>
    <property type="molecule type" value="Genomic_DNA"/>
</dbReference>
<evidence type="ECO:0000256" key="2">
    <source>
        <dbReference type="SAM" id="SignalP"/>
    </source>
</evidence>
<reference evidence="4" key="1">
    <citation type="journal article" date="2015" name="Genome Announc.">
        <title>Draft Genome Sequence of Tolypothrix boutellei Strain VB521301.</title>
        <authorList>
            <person name="Chandrababunaidu M.M."/>
            <person name="Singh D."/>
            <person name="Sen D."/>
            <person name="Bhan S."/>
            <person name="Das S."/>
            <person name="Gupta A."/>
            <person name="Adhikary S.P."/>
            <person name="Tripathy S."/>
        </authorList>
    </citation>
    <scope>NUCLEOTIDE SEQUENCE</scope>
    <source>
        <strain evidence="4">VB521301</strain>
    </source>
</reference>
<dbReference type="PROSITE" id="PS51257">
    <property type="entry name" value="PROKAR_LIPOPROTEIN"/>
    <property type="match status" value="1"/>
</dbReference>
<evidence type="ECO:0000313" key="3">
    <source>
        <dbReference type="EMBL" id="KAF3886600.1"/>
    </source>
</evidence>
<proteinExistence type="predicted"/>
<protein>
    <recommendedName>
        <fullName evidence="6">Lipoprotein</fullName>
    </recommendedName>
</protein>
<evidence type="ECO:0000256" key="1">
    <source>
        <dbReference type="SAM" id="MobiDB-lite"/>
    </source>
</evidence>
<dbReference type="EMBL" id="JHEG04000001">
    <property type="protein sequence ID" value="KAF3886600.1"/>
    <property type="molecule type" value="Genomic_DNA"/>
</dbReference>
<dbReference type="AlphaFoldDB" id="A0A0C1QYL8"/>
<accession>A0A0C1QYL8</accession>
<dbReference type="STRING" id="1479485.DA73_0219015"/>
<evidence type="ECO:0008006" key="6">
    <source>
        <dbReference type="Google" id="ProtNLM"/>
    </source>
</evidence>
<feature type="compositionally biased region" description="Polar residues" evidence="1">
    <location>
        <begin position="71"/>
        <end position="83"/>
    </location>
</feature>
<feature type="region of interest" description="Disordered" evidence="1">
    <location>
        <begin position="21"/>
        <end position="83"/>
    </location>
</feature>
<gene>
    <name evidence="4" type="ORF">DA73_0219015</name>
    <name evidence="3" type="ORF">DA73_0400014790</name>
</gene>
<evidence type="ECO:0000313" key="4">
    <source>
        <dbReference type="EMBL" id="KIE10614.1"/>
    </source>
</evidence>
<organism evidence="4">
    <name type="scientific">Tolypothrix bouteillei VB521301</name>
    <dbReference type="NCBI Taxonomy" id="1479485"/>
    <lineage>
        <taxon>Bacteria</taxon>
        <taxon>Bacillati</taxon>
        <taxon>Cyanobacteriota</taxon>
        <taxon>Cyanophyceae</taxon>
        <taxon>Nostocales</taxon>
        <taxon>Tolypothrichaceae</taxon>
        <taxon>Tolypothrix</taxon>
    </lineage>
</organism>
<feature type="compositionally biased region" description="Low complexity" evidence="1">
    <location>
        <begin position="28"/>
        <end position="51"/>
    </location>
</feature>
<name>A0A0C1QYL8_9CYAN</name>